<comment type="caution">
    <text evidence="2">The sequence shown here is derived from an EMBL/GenBank/DDBJ whole genome shotgun (WGS) entry which is preliminary data.</text>
</comment>
<sequence length="1362" mass="152366">MEFTNELNFLSVIEEERESADGDSLEGAEKLKWKTDYREIALSNKIGIGDRKFKEKVASKIPIRQDRLQVPGFIFRKEMKENQNEQITSFQDDEGDKGHEISRVSSPSETDSTFSCRLTKIEKEKQIQSRVVEVSVEADESTENSKRGENINGKLDNENVSEENLFSIAPSDKEARNSSIKDDSVSLSSEGESKRPTSFSFMINTSEGKNSEIERENKPKYFEVEINVSESPQDHYSSTLSREGVNENPFSVEEHGSLQSFHIESIHRNSEYIPCDNECCEREVCSFIQSNHSSTLNDDSNTVKVNNSSESISLTISENISPEDNMNMIEGIENPSSFEGVISMKNSFECSGLRFCDETDTLAKCGAINPKMENSTSDVGYCGQSGTYSETADDPLTHDIDNNLKINMDCSKDTTALQNLKESLETLYYLHENTFCNNNSNVEQDFDCSVMNTQLPFDSSNEENKINTNSQLWLRPEDKHTVSATNLIENNQKNMILDEAKLEFVLNEKIEDIIDNEMSTDQDFPKNPSTKFSGKFQLGITIIENDLNSNLQDTSDHFGIDVVEYPLECDEPDENILEAPAEFRTDFENNNFFIEKVESFTVLPQPPSVPEEESPICDNHNTCRTETNETNQPARPTDESTQENLESSNNVSNLSSTRSLSLTINNSTEDNDHVKQGGGNGNVSAFEHVGIDAPIQRHDMLQIGSTERGEIVDRIGINSAVPDLRSSDRRGLRRSVSFNDRFSGGVVNEVKKETKSGLGEVLDLKFTSEQYRFFCANENKISDDFNFSNYLDDRKQIESGGSAGVVVNSNEGVCNVAAGTFCQDKMREATNYAQDLPSDFQFRVTGKQDNNNNLSEGICEGEKGEGHENSGSPGVIIHHLEESSHTSTPASSSTAEQSIRALADAHLSEFRFPKLSSSIHGESGVPAPAPGCSPTKTAAPKGCVASTQNSTAGITSCSTDDNGHVDDDVCHSPDCHSFAENRKLENLRWSFKNGRLVFDSDNKNPTLPRDLNSNEVNLDSIESTDSILNLSSREVNKRIDENKSRLRYLEEKLKRAGLSGDSGTCSNNKKDNSQFKSDVAKQVVDESVSTLWEELKENENCGSSPSNNRESEESKQQQGNGDYRESYAEELRQFAGGGGFCQFDVSQVESFSPVLNGYCLVYDELDEESDSDEEFHVISLQEDPNASEEFYVISNNTKKMGTDSDRPKHNPDTENLRSLLKRPGKNRDKKSNRVVFNENKNEFFDADYIILIREECDYDDEDDDSVCTCNQHEMVRLTCCEPNCNCSVYDGYDQTPQSPKFAPPLEFVDAVTLSPPEGYKDMELGEQQLLALQQMARRGQQRRAVCRECSVTHTQEDDEDGE</sequence>
<evidence type="ECO:0000313" key="2">
    <source>
        <dbReference type="EMBL" id="KAK9869600.1"/>
    </source>
</evidence>
<feature type="region of interest" description="Disordered" evidence="1">
    <location>
        <begin position="129"/>
        <end position="197"/>
    </location>
</feature>
<feature type="region of interest" description="Disordered" evidence="1">
    <location>
        <begin position="79"/>
        <end position="115"/>
    </location>
</feature>
<name>A0AAW1TPA6_9CUCU</name>
<feature type="region of interest" description="Disordered" evidence="1">
    <location>
        <begin position="604"/>
        <end position="658"/>
    </location>
</feature>
<reference evidence="2 3" key="1">
    <citation type="submission" date="2023-03" db="EMBL/GenBank/DDBJ databases">
        <title>Genome insight into feeding habits of ladybird beetles.</title>
        <authorList>
            <person name="Li H.-S."/>
            <person name="Huang Y.-H."/>
            <person name="Pang H."/>
        </authorList>
    </citation>
    <scope>NUCLEOTIDE SEQUENCE [LARGE SCALE GENOMIC DNA]</scope>
    <source>
        <strain evidence="2">SYSU_2023b</strain>
        <tissue evidence="2">Whole body</tissue>
    </source>
</reference>
<feature type="region of interest" description="Disordered" evidence="1">
    <location>
        <begin position="1058"/>
        <end position="1081"/>
    </location>
</feature>
<feature type="compositionally biased region" description="Polar residues" evidence="1">
    <location>
        <begin position="103"/>
        <end position="115"/>
    </location>
</feature>
<proteinExistence type="predicted"/>
<accession>A0AAW1TPA6</accession>
<keyword evidence="3" id="KW-1185">Reference proteome</keyword>
<organism evidence="2 3">
    <name type="scientific">Henosepilachna vigintioctopunctata</name>
    <dbReference type="NCBI Taxonomy" id="420089"/>
    <lineage>
        <taxon>Eukaryota</taxon>
        <taxon>Metazoa</taxon>
        <taxon>Ecdysozoa</taxon>
        <taxon>Arthropoda</taxon>
        <taxon>Hexapoda</taxon>
        <taxon>Insecta</taxon>
        <taxon>Pterygota</taxon>
        <taxon>Neoptera</taxon>
        <taxon>Endopterygota</taxon>
        <taxon>Coleoptera</taxon>
        <taxon>Polyphaga</taxon>
        <taxon>Cucujiformia</taxon>
        <taxon>Coccinelloidea</taxon>
        <taxon>Coccinellidae</taxon>
        <taxon>Epilachninae</taxon>
        <taxon>Epilachnini</taxon>
        <taxon>Henosepilachna</taxon>
    </lineage>
</organism>
<protein>
    <submittedName>
        <fullName evidence="2">Uncharacterized protein</fullName>
    </submittedName>
</protein>
<feature type="region of interest" description="Disordered" evidence="1">
    <location>
        <begin position="1197"/>
        <end position="1232"/>
    </location>
</feature>
<feature type="compositionally biased region" description="Basic and acidic residues" evidence="1">
    <location>
        <begin position="1200"/>
        <end position="1215"/>
    </location>
</feature>
<feature type="compositionally biased region" description="Low complexity" evidence="1">
    <location>
        <begin position="644"/>
        <end position="658"/>
    </location>
</feature>
<dbReference type="Proteomes" id="UP001431783">
    <property type="component" value="Unassembled WGS sequence"/>
</dbReference>
<feature type="compositionally biased region" description="Basic and acidic residues" evidence="1">
    <location>
        <begin position="171"/>
        <end position="184"/>
    </location>
</feature>
<evidence type="ECO:0000256" key="1">
    <source>
        <dbReference type="SAM" id="MobiDB-lite"/>
    </source>
</evidence>
<feature type="region of interest" description="Disordered" evidence="1">
    <location>
        <begin position="843"/>
        <end position="874"/>
    </location>
</feature>
<gene>
    <name evidence="2" type="ORF">WA026_003349</name>
</gene>
<evidence type="ECO:0000313" key="3">
    <source>
        <dbReference type="Proteomes" id="UP001431783"/>
    </source>
</evidence>
<feature type="region of interest" description="Disordered" evidence="1">
    <location>
        <begin position="1094"/>
        <end position="1123"/>
    </location>
</feature>
<dbReference type="EMBL" id="JARQZJ010000001">
    <property type="protein sequence ID" value="KAK9869600.1"/>
    <property type="molecule type" value="Genomic_DNA"/>
</dbReference>